<comment type="caution">
    <text evidence="1">The sequence shown here is derived from an EMBL/GenBank/DDBJ whole genome shotgun (WGS) entry which is preliminary data.</text>
</comment>
<reference evidence="2 3" key="2">
    <citation type="journal article" date="2021" name="J. Hered.">
        <title>Feather Gene Expression Elucidates the Developmental Basis of Plumage Iridescence in African Starlings.</title>
        <authorList>
            <person name="Rubenstein D.R."/>
            <person name="Corvelo A."/>
            <person name="MacManes M.D."/>
            <person name="Maia R."/>
            <person name="Narzisi G."/>
            <person name="Rousaki A."/>
            <person name="Vandenabeele P."/>
            <person name="Shawkey M.D."/>
            <person name="Solomon J."/>
        </authorList>
    </citation>
    <scope>NUCLEOTIDE SEQUENCE [LARGE SCALE GENOMIC DNA]</scope>
    <source>
        <strain evidence="2">SS15</strain>
    </source>
</reference>
<dbReference type="InterPro" id="IPR002347">
    <property type="entry name" value="SDR_fam"/>
</dbReference>
<dbReference type="EMBL" id="JADDUC020000012">
    <property type="protein sequence ID" value="KAI1235507.1"/>
    <property type="molecule type" value="Genomic_DNA"/>
</dbReference>
<dbReference type="Pfam" id="PF00106">
    <property type="entry name" value="adh_short"/>
    <property type="match status" value="1"/>
</dbReference>
<protein>
    <recommendedName>
        <fullName evidence="4">C-factor</fullName>
    </recommendedName>
</protein>
<dbReference type="SUPFAM" id="SSF51735">
    <property type="entry name" value="NAD(P)-binding Rossmann-fold domains"/>
    <property type="match status" value="3"/>
</dbReference>
<sequence>MAAARTVLLTGSNRGIGLELVKQLLGSPRPPAWIFATCRDPEGPRAQELRDLASKHPNLVLVKLGMCALPLSWLYMGFQFFRAASSPAAKTPASPHLSQLQYPIPWSLLAPWPQDQNHHLVPMDGRAARVRMRRFPRHPPLPLLPSAPVALRLFSPTADVENPSAITDAAKVVEGKLDGMGLNLLINNAGIYTPTASLETVDAEDMVRTYKTNAVGPMLMAQAFLPLLKKAAQDSKEKGLSCSKAAIINISTILGSIKKTPDSFFHPVISYRCSKVWRLPRLLSSMGGRATFARPDLSETPGIERWREFPSSQGISIPTQGKHTLPLEDLALLFLPHREAVMGREPGSCSFLLPMDDASFLTQAALNMLTMCQALTYKEAGILCVALHPGWVKTDMGTQEADLTVDTSVRGLLSVLPILSEKHSGTLLNWEGKAIPW</sequence>
<dbReference type="Gene3D" id="3.40.50.720">
    <property type="entry name" value="NAD(P)-binding Rossmann-like Domain"/>
    <property type="match status" value="2"/>
</dbReference>
<dbReference type="CDD" id="cd05325">
    <property type="entry name" value="carb_red_sniffer_like_SDR_c"/>
    <property type="match status" value="1"/>
</dbReference>
<evidence type="ECO:0000313" key="1">
    <source>
        <dbReference type="EMBL" id="KAG0122790.1"/>
    </source>
</evidence>
<evidence type="ECO:0000313" key="2">
    <source>
        <dbReference type="EMBL" id="KAI1235507.1"/>
    </source>
</evidence>
<dbReference type="AlphaFoldDB" id="A0A835NWS1"/>
<dbReference type="GO" id="GO:0005737">
    <property type="term" value="C:cytoplasm"/>
    <property type="evidence" value="ECO:0007669"/>
    <property type="project" value="TreeGrafter"/>
</dbReference>
<organism evidence="1">
    <name type="scientific">Lamprotornis superbus</name>
    <dbReference type="NCBI Taxonomy" id="245042"/>
    <lineage>
        <taxon>Eukaryota</taxon>
        <taxon>Metazoa</taxon>
        <taxon>Chordata</taxon>
        <taxon>Craniata</taxon>
        <taxon>Vertebrata</taxon>
        <taxon>Euteleostomi</taxon>
        <taxon>Archelosauria</taxon>
        <taxon>Archosauria</taxon>
        <taxon>Dinosauria</taxon>
        <taxon>Saurischia</taxon>
        <taxon>Theropoda</taxon>
        <taxon>Coelurosauria</taxon>
        <taxon>Aves</taxon>
        <taxon>Neognathae</taxon>
        <taxon>Neoaves</taxon>
        <taxon>Telluraves</taxon>
        <taxon>Australaves</taxon>
        <taxon>Passeriformes</taxon>
        <taxon>Sturnidae</taxon>
        <taxon>Lamprotornis</taxon>
    </lineage>
</organism>
<reference evidence="1" key="1">
    <citation type="submission" date="2020-10" db="EMBL/GenBank/DDBJ databases">
        <title>Feather gene expression reveals the developmental basis of iridescence in African starlings.</title>
        <authorList>
            <person name="Rubenstein D.R."/>
        </authorList>
    </citation>
    <scope>NUCLEOTIDE SEQUENCE</scope>
    <source>
        <strain evidence="1">SS15</strain>
        <tissue evidence="1">Liver</tissue>
    </source>
</reference>
<evidence type="ECO:0000313" key="3">
    <source>
        <dbReference type="Proteomes" id="UP000618051"/>
    </source>
</evidence>
<proteinExistence type="predicted"/>
<gene>
    <name evidence="2" type="ORF">IHE44_0002382</name>
    <name evidence="1" type="ORF">IHE44_008534</name>
</gene>
<dbReference type="OrthoDB" id="7289984at2759"/>
<dbReference type="EMBL" id="JADDUC010000033">
    <property type="protein sequence ID" value="KAG0122790.1"/>
    <property type="molecule type" value="Genomic_DNA"/>
</dbReference>
<dbReference type="InterPro" id="IPR036291">
    <property type="entry name" value="NAD(P)-bd_dom_sf"/>
</dbReference>
<evidence type="ECO:0008006" key="4">
    <source>
        <dbReference type="Google" id="ProtNLM"/>
    </source>
</evidence>
<dbReference type="PANTHER" id="PTHR43544">
    <property type="entry name" value="SHORT-CHAIN DEHYDROGENASE/REDUCTASE"/>
    <property type="match status" value="1"/>
</dbReference>
<dbReference type="InterPro" id="IPR051468">
    <property type="entry name" value="Fungal_SecMetab_SDRs"/>
</dbReference>
<dbReference type="GO" id="GO:0016491">
    <property type="term" value="F:oxidoreductase activity"/>
    <property type="evidence" value="ECO:0007669"/>
    <property type="project" value="TreeGrafter"/>
</dbReference>
<dbReference type="Proteomes" id="UP000618051">
    <property type="component" value="Unassembled WGS sequence"/>
</dbReference>
<reference evidence="2" key="3">
    <citation type="submission" date="2022-01" db="EMBL/GenBank/DDBJ databases">
        <authorList>
            <person name="Rubenstein D.R."/>
        </authorList>
    </citation>
    <scope>NUCLEOTIDE SEQUENCE</scope>
    <source>
        <strain evidence="2">SS15</strain>
        <tissue evidence="2">Liver</tissue>
    </source>
</reference>
<dbReference type="PANTHER" id="PTHR43544:SF21">
    <property type="entry name" value="C-FACTOR"/>
    <property type="match status" value="1"/>
</dbReference>
<keyword evidence="3" id="KW-1185">Reference proteome</keyword>
<accession>A0A835NWS1</accession>
<name>A0A835NWS1_9PASS</name>